<dbReference type="SUPFAM" id="SSF51556">
    <property type="entry name" value="Metallo-dependent hydrolases"/>
    <property type="match status" value="1"/>
</dbReference>
<dbReference type="Proteomes" id="UP000828390">
    <property type="component" value="Unassembled WGS sequence"/>
</dbReference>
<dbReference type="EMBL" id="JAIWYP010000003">
    <property type="protein sequence ID" value="KAH3845635.1"/>
    <property type="molecule type" value="Genomic_DNA"/>
</dbReference>
<keyword evidence="3" id="KW-1185">Reference proteome</keyword>
<comment type="caution">
    <text evidence="2">The sequence shown here is derived from an EMBL/GenBank/DDBJ whole genome shotgun (WGS) entry which is preliminary data.</text>
</comment>
<comment type="similarity">
    <text evidence="1">Belongs to the metallo-dependent hydrolases superfamily. TatD-type hydrolase family.</text>
</comment>
<accession>A0A9D4KTM5</accession>
<dbReference type="PANTHER" id="PTHR46363">
    <property type="entry name" value="DEOXYRIBONUCLEASE TATDN2-RELATED"/>
    <property type="match status" value="1"/>
</dbReference>
<dbReference type="Pfam" id="PF01026">
    <property type="entry name" value="TatD_DNase"/>
    <property type="match status" value="1"/>
</dbReference>
<dbReference type="InterPro" id="IPR001130">
    <property type="entry name" value="TatD-like"/>
</dbReference>
<protein>
    <submittedName>
        <fullName evidence="2">Uncharacterized protein</fullName>
    </submittedName>
</protein>
<dbReference type="Gene3D" id="3.20.20.140">
    <property type="entry name" value="Metal-dependent hydrolases"/>
    <property type="match status" value="1"/>
</dbReference>
<dbReference type="GO" id="GO:0016788">
    <property type="term" value="F:hydrolase activity, acting on ester bonds"/>
    <property type="evidence" value="ECO:0007669"/>
    <property type="project" value="InterPro"/>
</dbReference>
<dbReference type="InterPro" id="IPR032466">
    <property type="entry name" value="Metal_Hydrolase"/>
</dbReference>
<evidence type="ECO:0000256" key="1">
    <source>
        <dbReference type="ARBA" id="ARBA00009275"/>
    </source>
</evidence>
<organism evidence="2 3">
    <name type="scientific">Dreissena polymorpha</name>
    <name type="common">Zebra mussel</name>
    <name type="synonym">Mytilus polymorpha</name>
    <dbReference type="NCBI Taxonomy" id="45954"/>
    <lineage>
        <taxon>Eukaryota</taxon>
        <taxon>Metazoa</taxon>
        <taxon>Spiralia</taxon>
        <taxon>Lophotrochozoa</taxon>
        <taxon>Mollusca</taxon>
        <taxon>Bivalvia</taxon>
        <taxon>Autobranchia</taxon>
        <taxon>Heteroconchia</taxon>
        <taxon>Euheterodonta</taxon>
        <taxon>Imparidentia</taxon>
        <taxon>Neoheterodontei</taxon>
        <taxon>Myida</taxon>
        <taxon>Dreissenoidea</taxon>
        <taxon>Dreissenidae</taxon>
        <taxon>Dreissena</taxon>
    </lineage>
</organism>
<proteinExistence type="inferred from homology"/>
<name>A0A9D4KTM5_DREPO</name>
<sequence length="172" mass="19425">MSPSVDIEINLRAVVTNFFDPSTYHDNSLLETLYGVRCFSTIGLHPKGASTYTDSDIQKFCMSLERSEVVGSGKSGSTTQCLMQSGWGKQSYLKESSDSLKNAMFRSYTVWGADGEIHGREVQMCLLSIMLGVESPEQRIHWHCFQGDMEVLLSFLNSFPIHPWDIHTMWTI</sequence>
<gene>
    <name evidence="2" type="ORF">DPMN_087917</name>
</gene>
<dbReference type="PANTHER" id="PTHR46363:SF1">
    <property type="entry name" value="DEOXYRIBONUCLEASE TATDN2-RELATED"/>
    <property type="match status" value="1"/>
</dbReference>
<dbReference type="AlphaFoldDB" id="A0A9D4KTM5"/>
<reference evidence="2" key="2">
    <citation type="submission" date="2020-11" db="EMBL/GenBank/DDBJ databases">
        <authorList>
            <person name="McCartney M.A."/>
            <person name="Auch B."/>
            <person name="Kono T."/>
            <person name="Mallez S."/>
            <person name="Becker A."/>
            <person name="Gohl D.M."/>
            <person name="Silverstein K.A.T."/>
            <person name="Koren S."/>
            <person name="Bechman K.B."/>
            <person name="Herman A."/>
            <person name="Abrahante J.E."/>
            <person name="Garbe J."/>
        </authorList>
    </citation>
    <scope>NUCLEOTIDE SEQUENCE</scope>
    <source>
        <strain evidence="2">Duluth1</strain>
        <tissue evidence="2">Whole animal</tissue>
    </source>
</reference>
<reference evidence="2" key="1">
    <citation type="journal article" date="2019" name="bioRxiv">
        <title>The Genome of the Zebra Mussel, Dreissena polymorpha: A Resource for Invasive Species Research.</title>
        <authorList>
            <person name="McCartney M.A."/>
            <person name="Auch B."/>
            <person name="Kono T."/>
            <person name="Mallez S."/>
            <person name="Zhang Y."/>
            <person name="Obille A."/>
            <person name="Becker A."/>
            <person name="Abrahante J.E."/>
            <person name="Garbe J."/>
            <person name="Badalamenti J.P."/>
            <person name="Herman A."/>
            <person name="Mangelson H."/>
            <person name="Liachko I."/>
            <person name="Sullivan S."/>
            <person name="Sone E.D."/>
            <person name="Koren S."/>
            <person name="Silverstein K.A.T."/>
            <person name="Beckman K.B."/>
            <person name="Gohl D.M."/>
        </authorList>
    </citation>
    <scope>NUCLEOTIDE SEQUENCE</scope>
    <source>
        <strain evidence="2">Duluth1</strain>
        <tissue evidence="2">Whole animal</tissue>
    </source>
</reference>
<evidence type="ECO:0000313" key="2">
    <source>
        <dbReference type="EMBL" id="KAH3845635.1"/>
    </source>
</evidence>
<evidence type="ECO:0000313" key="3">
    <source>
        <dbReference type="Proteomes" id="UP000828390"/>
    </source>
</evidence>